<keyword evidence="2" id="KW-0808">Transferase</keyword>
<dbReference type="PANTHER" id="PTHR43464:SF19">
    <property type="entry name" value="UBIQUINONE BIOSYNTHESIS O-METHYLTRANSFERASE, MITOCHONDRIAL"/>
    <property type="match status" value="1"/>
</dbReference>
<dbReference type="AlphaFoldDB" id="A0A6J7HL17"/>
<dbReference type="GO" id="GO:0008168">
    <property type="term" value="F:methyltransferase activity"/>
    <property type="evidence" value="ECO:0007669"/>
    <property type="project" value="UniProtKB-KW"/>
</dbReference>
<dbReference type="Gene3D" id="3.40.50.150">
    <property type="entry name" value="Vaccinia Virus protein VP39"/>
    <property type="match status" value="1"/>
</dbReference>
<evidence type="ECO:0000313" key="4">
    <source>
        <dbReference type="EMBL" id="CAB4921691.1"/>
    </source>
</evidence>
<evidence type="ECO:0000256" key="1">
    <source>
        <dbReference type="ARBA" id="ARBA00022603"/>
    </source>
</evidence>
<evidence type="ECO:0000256" key="3">
    <source>
        <dbReference type="ARBA" id="ARBA00022691"/>
    </source>
</evidence>
<dbReference type="InterPro" id="IPR029063">
    <property type="entry name" value="SAM-dependent_MTases_sf"/>
</dbReference>
<keyword evidence="3" id="KW-0949">S-adenosyl-L-methionine</keyword>
<reference evidence="4" key="1">
    <citation type="submission" date="2020-05" db="EMBL/GenBank/DDBJ databases">
        <authorList>
            <person name="Chiriac C."/>
            <person name="Salcher M."/>
            <person name="Ghai R."/>
            <person name="Kavagutti S V."/>
        </authorList>
    </citation>
    <scope>NUCLEOTIDE SEQUENCE</scope>
</reference>
<dbReference type="GO" id="GO:0032259">
    <property type="term" value="P:methylation"/>
    <property type="evidence" value="ECO:0007669"/>
    <property type="project" value="UniProtKB-KW"/>
</dbReference>
<dbReference type="CDD" id="cd02440">
    <property type="entry name" value="AdoMet_MTases"/>
    <property type="match status" value="1"/>
</dbReference>
<dbReference type="Pfam" id="PF13489">
    <property type="entry name" value="Methyltransf_23"/>
    <property type="match status" value="1"/>
</dbReference>
<keyword evidence="1" id="KW-0489">Methyltransferase</keyword>
<dbReference type="SUPFAM" id="SSF53335">
    <property type="entry name" value="S-adenosyl-L-methionine-dependent methyltransferases"/>
    <property type="match status" value="1"/>
</dbReference>
<accession>A0A6J7HL17</accession>
<protein>
    <submittedName>
        <fullName evidence="4">Unannotated protein</fullName>
    </submittedName>
</protein>
<gene>
    <name evidence="4" type="ORF">UFOPK3674_00595</name>
</gene>
<name>A0A6J7HL17_9ZZZZ</name>
<dbReference type="PANTHER" id="PTHR43464">
    <property type="entry name" value="METHYLTRANSFERASE"/>
    <property type="match status" value="1"/>
</dbReference>
<dbReference type="EMBL" id="CAFBMX010000002">
    <property type="protein sequence ID" value="CAB4921691.1"/>
    <property type="molecule type" value="Genomic_DNA"/>
</dbReference>
<proteinExistence type="predicted"/>
<sequence length="233" mass="25985">MNARHVQLQELFTWSMRERAPGRILDIGCGSGVMSSFLTRFGDVTGIDFSAPAIAIASRMIPTGSFRVATVDEIDPAWPFDVVTLFDVIEHIPQDDRSGFLARAFDLVAPGGLAFLSSPHPFHTRWLRAEHPELLQIVDEVVEPADVMAAASEHGLEPVQYCTFSISEPRQYQAFAFIRPGASDATPSLAPGARRRLRWLGNPLTRPLRREVIARTAARRGDRALAREIRRQR</sequence>
<evidence type="ECO:0000256" key="2">
    <source>
        <dbReference type="ARBA" id="ARBA00022679"/>
    </source>
</evidence>
<organism evidence="4">
    <name type="scientific">freshwater metagenome</name>
    <dbReference type="NCBI Taxonomy" id="449393"/>
    <lineage>
        <taxon>unclassified sequences</taxon>
        <taxon>metagenomes</taxon>
        <taxon>ecological metagenomes</taxon>
    </lineage>
</organism>